<dbReference type="AlphaFoldDB" id="A0A6S7GSC9"/>
<protein>
    <submittedName>
        <fullName evidence="1">Uncharacterized protein</fullName>
    </submittedName>
</protein>
<keyword evidence="2" id="KW-1185">Reference proteome</keyword>
<dbReference type="Proteomes" id="UP001152795">
    <property type="component" value="Unassembled WGS sequence"/>
</dbReference>
<dbReference type="Pfam" id="PF13966">
    <property type="entry name" value="zf-RVT"/>
    <property type="match status" value="1"/>
</dbReference>
<sequence>MIIRVHKYSTFGIKKALTKSIQNLPKLIINKSIIQAVESGKSFCYLGRYFDYEMTNNEHKSELVFLLTDLMNEIDLKPLHPKKKILLYQSLWHFTITSIQKTWISENLDSVFKQYIRKWLEVPISGSLSNTYLTSNKFGLNIIPPSTKFLQCQTTIRSALKSSPNESITHLWKSTCNHTNTQYDQYTSKKEVIKSFREVHEDKLENRLKCQGSFFSSISKFSLPQVNSIWPTCQSKLPKNIFNFTIRYINNSLPTRKNLQKWGLSSSSECSFCLKPESLLHVVAGCSSYLDRFTWRHDSILNFIANNLPSEHIQTIYADLPSFPNPSIITGDDHRPDLLILTKDNCLYVLELTVGYETNLRNNIQRKYSKYKEMIVEQKKKFRPVKFINLSISALGVFEKESSHFIQMLEHLNSDKAGVKYIIRKIINIAIRTTYYVFCCRNKDWSNPDLMNF</sequence>
<dbReference type="EMBL" id="CACRXK020002569">
    <property type="protein sequence ID" value="CAB3994938.1"/>
    <property type="molecule type" value="Genomic_DNA"/>
</dbReference>
<dbReference type="InterPro" id="IPR026960">
    <property type="entry name" value="RVT-Znf"/>
</dbReference>
<accession>A0A6S7GSC9</accession>
<proteinExistence type="predicted"/>
<organism evidence="1 2">
    <name type="scientific">Paramuricea clavata</name>
    <name type="common">Red gorgonian</name>
    <name type="synonym">Violescent sea-whip</name>
    <dbReference type="NCBI Taxonomy" id="317549"/>
    <lineage>
        <taxon>Eukaryota</taxon>
        <taxon>Metazoa</taxon>
        <taxon>Cnidaria</taxon>
        <taxon>Anthozoa</taxon>
        <taxon>Octocorallia</taxon>
        <taxon>Malacalcyonacea</taxon>
        <taxon>Plexauridae</taxon>
        <taxon>Paramuricea</taxon>
    </lineage>
</organism>
<evidence type="ECO:0000313" key="1">
    <source>
        <dbReference type="EMBL" id="CAB3994938.1"/>
    </source>
</evidence>
<reference evidence="1" key="1">
    <citation type="submission" date="2020-04" db="EMBL/GenBank/DDBJ databases">
        <authorList>
            <person name="Alioto T."/>
            <person name="Alioto T."/>
            <person name="Gomez Garrido J."/>
        </authorList>
    </citation>
    <scope>NUCLEOTIDE SEQUENCE</scope>
    <source>
        <strain evidence="1">A484AB</strain>
    </source>
</reference>
<name>A0A6S7GSC9_PARCT</name>
<evidence type="ECO:0000313" key="2">
    <source>
        <dbReference type="Proteomes" id="UP001152795"/>
    </source>
</evidence>
<dbReference type="OrthoDB" id="447743at2759"/>
<comment type="caution">
    <text evidence="1">The sequence shown here is derived from an EMBL/GenBank/DDBJ whole genome shotgun (WGS) entry which is preliminary data.</text>
</comment>
<gene>
    <name evidence="1" type="ORF">PACLA_8A051810</name>
</gene>